<dbReference type="Gene3D" id="3.40.50.2300">
    <property type="match status" value="2"/>
</dbReference>
<dbReference type="RefSeq" id="WP_013253820.1">
    <property type="nucleotide sequence ID" value="NC_014364.1"/>
</dbReference>
<dbReference type="PANTHER" id="PTHR30146:SF109">
    <property type="entry name" value="HTH-TYPE TRANSCRIPTIONAL REGULATOR GALS"/>
    <property type="match status" value="1"/>
</dbReference>
<dbReference type="SUPFAM" id="SSF46785">
    <property type="entry name" value="Winged helix' DNA-binding domain"/>
    <property type="match status" value="1"/>
</dbReference>
<keyword evidence="6" id="KW-1185">Reference proteome</keyword>
<proteinExistence type="predicted"/>
<dbReference type="STRING" id="573413.Spirs_1229"/>
<dbReference type="SUPFAM" id="SSF53822">
    <property type="entry name" value="Periplasmic binding protein-like I"/>
    <property type="match status" value="1"/>
</dbReference>
<dbReference type="GO" id="GO:0000976">
    <property type="term" value="F:transcription cis-regulatory region binding"/>
    <property type="evidence" value="ECO:0007669"/>
    <property type="project" value="TreeGrafter"/>
</dbReference>
<evidence type="ECO:0000256" key="2">
    <source>
        <dbReference type="ARBA" id="ARBA00023125"/>
    </source>
</evidence>
<organism evidence="5 6">
    <name type="scientific">Sediminispirochaeta smaragdinae (strain DSM 11293 / JCM 15392 / SEBR 4228)</name>
    <name type="common">Spirochaeta smaragdinae</name>
    <dbReference type="NCBI Taxonomy" id="573413"/>
    <lineage>
        <taxon>Bacteria</taxon>
        <taxon>Pseudomonadati</taxon>
        <taxon>Spirochaetota</taxon>
        <taxon>Spirochaetia</taxon>
        <taxon>Spirochaetales</taxon>
        <taxon>Spirochaetaceae</taxon>
        <taxon>Sediminispirochaeta</taxon>
    </lineage>
</organism>
<evidence type="ECO:0000256" key="3">
    <source>
        <dbReference type="ARBA" id="ARBA00023163"/>
    </source>
</evidence>
<sequence>MKKYEQVEHYILEKIESGRFPVGSKIPSEDELIERLQVSRNPVRRALENLMKDGVVYKIQGSGSFVKDVSIPQAIDLYAILPSESFNLESAIIEGMRKALDDNHHKHVHLILQRPGKNTMEQIDILNLIPKDRKGGIIFLPAVSVNRAANRLLAANIRKFEKAQFPVIQVDNYIPEYEGNYIITDHRKASCQMTEYLLSMGHKHIAVLYQNQHKPSVKLRLQGIKQAYEQQEIAPTMLHRFDLSGKPITREFVEELLESGCSAAFGLECGFIYDLYRQCLSMGLEIPKDLSLCSFDNHSYPPSERDFFAAVIQKLNTIGYYSVQILLDLINKKTQGNIELLINAQLHQGRSIGKIT</sequence>
<keyword evidence="3" id="KW-0804">Transcription</keyword>
<dbReference type="Pfam" id="PF00392">
    <property type="entry name" value="GntR"/>
    <property type="match status" value="1"/>
</dbReference>
<dbReference type="InterPro" id="IPR028082">
    <property type="entry name" value="Peripla_BP_I"/>
</dbReference>
<keyword evidence="1" id="KW-0805">Transcription regulation</keyword>
<dbReference type="Gene3D" id="1.10.10.10">
    <property type="entry name" value="Winged helix-like DNA-binding domain superfamily/Winged helix DNA-binding domain"/>
    <property type="match status" value="1"/>
</dbReference>
<evidence type="ECO:0000259" key="4">
    <source>
        <dbReference type="PROSITE" id="PS50949"/>
    </source>
</evidence>
<dbReference type="PROSITE" id="PS50949">
    <property type="entry name" value="HTH_GNTR"/>
    <property type="match status" value="1"/>
</dbReference>
<dbReference type="InterPro" id="IPR036390">
    <property type="entry name" value="WH_DNA-bd_sf"/>
</dbReference>
<dbReference type="eggNOG" id="COG1609">
    <property type="taxonomic scope" value="Bacteria"/>
</dbReference>
<dbReference type="Pfam" id="PF13377">
    <property type="entry name" value="Peripla_BP_3"/>
    <property type="match status" value="1"/>
</dbReference>
<dbReference type="PANTHER" id="PTHR30146">
    <property type="entry name" value="LACI-RELATED TRANSCRIPTIONAL REPRESSOR"/>
    <property type="match status" value="1"/>
</dbReference>
<protein>
    <submittedName>
        <fullName evidence="5">Regulatory protein GntR HTH</fullName>
    </submittedName>
</protein>
<dbReference type="InterPro" id="IPR000524">
    <property type="entry name" value="Tscrpt_reg_HTH_GntR"/>
</dbReference>
<name>E1R2S4_SEDSS</name>
<gene>
    <name evidence="5" type="ordered locus">Spirs_1229</name>
</gene>
<dbReference type="KEGG" id="ssm:Spirs_1229"/>
<feature type="domain" description="HTH gntR-type" evidence="4">
    <location>
        <begin position="1"/>
        <end position="69"/>
    </location>
</feature>
<dbReference type="CDD" id="cd07377">
    <property type="entry name" value="WHTH_GntR"/>
    <property type="match status" value="1"/>
</dbReference>
<accession>E1R2S4</accession>
<dbReference type="EMBL" id="CP002116">
    <property type="protein sequence ID" value="ADK80356.1"/>
    <property type="molecule type" value="Genomic_DNA"/>
</dbReference>
<dbReference type="CDD" id="cd06267">
    <property type="entry name" value="PBP1_LacI_sugar_binding-like"/>
    <property type="match status" value="1"/>
</dbReference>
<dbReference type="PRINTS" id="PR00035">
    <property type="entry name" value="HTHGNTR"/>
</dbReference>
<dbReference type="InterPro" id="IPR046335">
    <property type="entry name" value="LacI/GalR-like_sensor"/>
</dbReference>
<dbReference type="GO" id="GO:0003700">
    <property type="term" value="F:DNA-binding transcription factor activity"/>
    <property type="evidence" value="ECO:0007669"/>
    <property type="project" value="InterPro"/>
</dbReference>
<dbReference type="SMART" id="SM00345">
    <property type="entry name" value="HTH_GNTR"/>
    <property type="match status" value="1"/>
</dbReference>
<dbReference type="AlphaFoldDB" id="E1R2S4"/>
<reference evidence="5 6" key="1">
    <citation type="journal article" date="2010" name="Stand. Genomic Sci.">
        <title>Complete genome sequence of Spirochaeta smaragdinae type strain (SEBR 4228).</title>
        <authorList>
            <person name="Mavromatis K."/>
            <person name="Yasawong M."/>
            <person name="Chertkov O."/>
            <person name="Lapidus A."/>
            <person name="Lucas S."/>
            <person name="Nolan M."/>
            <person name="Del Rio T.G."/>
            <person name="Tice H."/>
            <person name="Cheng J.F."/>
            <person name="Pitluck S."/>
            <person name="Liolios K."/>
            <person name="Ivanova N."/>
            <person name="Tapia R."/>
            <person name="Han C."/>
            <person name="Bruce D."/>
            <person name="Goodwin L."/>
            <person name="Pati A."/>
            <person name="Chen A."/>
            <person name="Palaniappan K."/>
            <person name="Land M."/>
            <person name="Hauser L."/>
            <person name="Chang Y.J."/>
            <person name="Jeffries C.D."/>
            <person name="Detter J.C."/>
            <person name="Rohde M."/>
            <person name="Brambilla E."/>
            <person name="Spring S."/>
            <person name="Goker M."/>
            <person name="Sikorski J."/>
            <person name="Woyke T."/>
            <person name="Bristow J."/>
            <person name="Eisen J.A."/>
            <person name="Markowitz V."/>
            <person name="Hugenholtz P."/>
            <person name="Klenk H.P."/>
            <person name="Kyrpides N.C."/>
        </authorList>
    </citation>
    <scope>NUCLEOTIDE SEQUENCE [LARGE SCALE GENOMIC DNA]</scope>
    <source>
        <strain evidence="6">DSM 11293 / JCM 15392 / SEBR 4228</strain>
    </source>
</reference>
<keyword evidence="2" id="KW-0238">DNA-binding</keyword>
<evidence type="ECO:0000256" key="1">
    <source>
        <dbReference type="ARBA" id="ARBA00023015"/>
    </source>
</evidence>
<dbReference type="InterPro" id="IPR036388">
    <property type="entry name" value="WH-like_DNA-bd_sf"/>
</dbReference>
<evidence type="ECO:0000313" key="6">
    <source>
        <dbReference type="Proteomes" id="UP000002318"/>
    </source>
</evidence>
<evidence type="ECO:0000313" key="5">
    <source>
        <dbReference type="EMBL" id="ADK80356.1"/>
    </source>
</evidence>
<dbReference type="HOGENOM" id="CLU_778232_0_0_12"/>
<dbReference type="Proteomes" id="UP000002318">
    <property type="component" value="Chromosome"/>
</dbReference>